<feature type="domain" description="Band 7" evidence="6">
    <location>
        <begin position="128"/>
        <end position="316"/>
    </location>
</feature>
<reference evidence="7" key="1">
    <citation type="submission" date="2022-01" db="EMBL/GenBank/DDBJ databases">
        <authorList>
            <person name="King R."/>
        </authorList>
    </citation>
    <scope>NUCLEOTIDE SEQUENCE</scope>
</reference>
<evidence type="ECO:0000313" key="7">
    <source>
        <dbReference type="EMBL" id="CAH1276311.1"/>
    </source>
</evidence>
<evidence type="ECO:0000256" key="3">
    <source>
        <dbReference type="ARBA" id="ARBA00023136"/>
    </source>
</evidence>
<dbReference type="Gene3D" id="3.30.479.30">
    <property type="entry name" value="Band 7 domain"/>
    <property type="match status" value="1"/>
</dbReference>
<keyword evidence="8" id="KW-1185">Reference proteome</keyword>
<protein>
    <recommendedName>
        <fullName evidence="6">Band 7 domain-containing protein</fullName>
    </recommendedName>
</protein>
<evidence type="ECO:0000259" key="6">
    <source>
        <dbReference type="SMART" id="SM00244"/>
    </source>
</evidence>
<dbReference type="GO" id="GO:0002020">
    <property type="term" value="F:protease binding"/>
    <property type="evidence" value="ECO:0007669"/>
    <property type="project" value="TreeGrafter"/>
</dbReference>
<comment type="similarity">
    <text evidence="2 4">Belongs to the band 7/mec-2 family. Flotillin subfamily.</text>
</comment>
<accession>A0A9P0GV12</accession>
<keyword evidence="3" id="KW-0472">Membrane</keyword>
<dbReference type="InterPro" id="IPR031905">
    <property type="entry name" value="Flotillin_C"/>
</dbReference>
<dbReference type="EMBL" id="OU898278">
    <property type="protein sequence ID" value="CAH1276311.1"/>
    <property type="molecule type" value="Genomic_DNA"/>
</dbReference>
<evidence type="ECO:0000256" key="1">
    <source>
        <dbReference type="ARBA" id="ARBA00004370"/>
    </source>
</evidence>
<dbReference type="Proteomes" id="UP001153709">
    <property type="component" value="Chromosome 3"/>
</dbReference>
<dbReference type="OrthoDB" id="6080404at2759"/>
<organism evidence="7 8">
    <name type="scientific">Diabrotica balteata</name>
    <name type="common">Banded cucumber beetle</name>
    <dbReference type="NCBI Taxonomy" id="107213"/>
    <lineage>
        <taxon>Eukaryota</taxon>
        <taxon>Metazoa</taxon>
        <taxon>Ecdysozoa</taxon>
        <taxon>Arthropoda</taxon>
        <taxon>Hexapoda</taxon>
        <taxon>Insecta</taxon>
        <taxon>Pterygota</taxon>
        <taxon>Neoptera</taxon>
        <taxon>Endopterygota</taxon>
        <taxon>Coleoptera</taxon>
        <taxon>Polyphaga</taxon>
        <taxon>Cucujiformia</taxon>
        <taxon>Chrysomeloidea</taxon>
        <taxon>Chrysomelidae</taxon>
        <taxon>Galerucinae</taxon>
        <taxon>Diabroticina</taxon>
        <taxon>Diabroticites</taxon>
        <taxon>Diabrotica</taxon>
    </lineage>
</organism>
<dbReference type="Pfam" id="PF01145">
    <property type="entry name" value="Band_7"/>
    <property type="match status" value="1"/>
</dbReference>
<dbReference type="GO" id="GO:0070528">
    <property type="term" value="P:protein kinase C signaling"/>
    <property type="evidence" value="ECO:0007669"/>
    <property type="project" value="TreeGrafter"/>
</dbReference>
<dbReference type="SUPFAM" id="SSF117892">
    <property type="entry name" value="Band 7/SPFH domain"/>
    <property type="match status" value="1"/>
</dbReference>
<dbReference type="PANTHER" id="PTHR13806:SF46">
    <property type="entry name" value="FLOTILLIN-1-RELATED"/>
    <property type="match status" value="1"/>
</dbReference>
<evidence type="ECO:0000256" key="5">
    <source>
        <dbReference type="SAM" id="Coils"/>
    </source>
</evidence>
<feature type="coiled-coil region" evidence="5">
    <location>
        <begin position="292"/>
        <end position="335"/>
    </location>
</feature>
<dbReference type="GO" id="GO:1901890">
    <property type="term" value="P:positive regulation of cell junction assembly"/>
    <property type="evidence" value="ECO:0007669"/>
    <property type="project" value="TreeGrafter"/>
</dbReference>
<gene>
    <name evidence="7" type="ORF">DIABBA_LOCUS5541</name>
</gene>
<evidence type="ECO:0000313" key="8">
    <source>
        <dbReference type="Proteomes" id="UP001153709"/>
    </source>
</evidence>
<evidence type="ECO:0000256" key="4">
    <source>
        <dbReference type="RuleBase" id="RU366054"/>
    </source>
</evidence>
<comment type="subcellular location">
    <subcellularLocation>
        <location evidence="1">Membrane</location>
    </subcellularLocation>
</comment>
<proteinExistence type="inferred from homology"/>
<evidence type="ECO:0000256" key="2">
    <source>
        <dbReference type="ARBA" id="ARBA00007161"/>
    </source>
</evidence>
<dbReference type="Pfam" id="PF15975">
    <property type="entry name" value="Flot"/>
    <property type="match status" value="1"/>
</dbReference>
<dbReference type="CDD" id="cd03399">
    <property type="entry name" value="SPFH_flotillin"/>
    <property type="match status" value="1"/>
</dbReference>
<dbReference type="SMART" id="SM00244">
    <property type="entry name" value="PHB"/>
    <property type="match status" value="1"/>
</dbReference>
<dbReference type="GO" id="GO:0031410">
    <property type="term" value="C:cytoplasmic vesicle"/>
    <property type="evidence" value="ECO:0007669"/>
    <property type="project" value="TreeGrafter"/>
</dbReference>
<dbReference type="GO" id="GO:0072659">
    <property type="term" value="P:protein localization to plasma membrane"/>
    <property type="evidence" value="ECO:0007669"/>
    <property type="project" value="TreeGrafter"/>
</dbReference>
<dbReference type="GO" id="GO:0016600">
    <property type="term" value="C:flotillin complex"/>
    <property type="evidence" value="ECO:0007669"/>
    <property type="project" value="TreeGrafter"/>
</dbReference>
<dbReference type="AlphaFoldDB" id="A0A9P0GV12"/>
<keyword evidence="5" id="KW-0175">Coiled coil</keyword>
<dbReference type="GO" id="GO:0002090">
    <property type="term" value="P:regulation of receptor internalization"/>
    <property type="evidence" value="ECO:0007669"/>
    <property type="project" value="TreeGrafter"/>
</dbReference>
<name>A0A9P0GV12_DIABA</name>
<sequence length="473" mass="52863">MSFDRQNGAKKIFSHDTDEFLIELVRMRSELYDFMNRLYADAAHKSQVWWDIGGNIKIGCCYGKPLLVPGGRAFVWPSIQKIQRISLNTMTLIVDSPTVYTSQGVPISVTGIAQVKIQGQNEEMLLAACEQFLGKKQDEIQLIALHTLEGHQRAIMGSMTVEEIYKDRKKFSKQVFEVASSDLVNMGITVVSYTLKDIRDEEDPVDGRGYLKSLGMARTAEVKRDARIGEAEARAEAQIKEAIAEEQRMASVFLNDTEIAKAKRDFELKKAAYDVEVQTKNAEAEMAYELQAAKTKQRIKEEQMQIQVVERTQQIAVQEQEIARRERELESTIRRPAEAEKFRLEKIAEANHKRVLLEAEAEAESVRLRGEAEAFAIQAKAAAEAEQMAKKAEAWKEYKDAAMIDMYLDVLPKVAAEVAAPLSQAKKITMVSTGTGEVGAAKLTGEILDIVNKVPMLVKSMTGVDISKSVHAA</sequence>
<dbReference type="InterPro" id="IPR001107">
    <property type="entry name" value="Band_7"/>
</dbReference>
<dbReference type="GO" id="GO:2000049">
    <property type="term" value="P:positive regulation of cell-cell adhesion mediated by cadherin"/>
    <property type="evidence" value="ECO:0007669"/>
    <property type="project" value="TreeGrafter"/>
</dbReference>
<dbReference type="InterPro" id="IPR036013">
    <property type="entry name" value="Band_7/SPFH_dom_sf"/>
</dbReference>
<dbReference type="GO" id="GO:0045807">
    <property type="term" value="P:positive regulation of endocytosis"/>
    <property type="evidence" value="ECO:0007669"/>
    <property type="project" value="TreeGrafter"/>
</dbReference>
<dbReference type="PANTHER" id="PTHR13806">
    <property type="entry name" value="FLOTILLIN-RELATED"/>
    <property type="match status" value="1"/>
</dbReference>
<dbReference type="InterPro" id="IPR027705">
    <property type="entry name" value="Flotillin_fam"/>
</dbReference>